<dbReference type="InterPro" id="IPR008030">
    <property type="entry name" value="NmrA-like"/>
</dbReference>
<dbReference type="PANTHER" id="PTHR47128:SF2">
    <property type="entry name" value="PROTEIN HIGH CHLOROPHYLL FLUORESCENCE PHENOTYPE 244, CHLOROPLASTIC"/>
    <property type="match status" value="1"/>
</dbReference>
<evidence type="ECO:0000256" key="3">
    <source>
        <dbReference type="ARBA" id="ARBA00022640"/>
    </source>
</evidence>
<reference evidence="6" key="1">
    <citation type="journal article" date="2014" name="PLoS ONE">
        <title>Conserved gene order and expanded inverted repeats characterize plastid genomes of Thalassiosirales.</title>
        <authorList>
            <person name="Sabir J.S."/>
            <person name="Yu M."/>
            <person name="Ashworth M.P."/>
            <person name="Baeshen N.A."/>
            <person name="Baeshen M.N."/>
            <person name="Bahieldin A."/>
            <person name="Theriot E.C."/>
            <person name="Jansen R.K."/>
        </authorList>
    </citation>
    <scope>NUCLEOTIDE SEQUENCE</scope>
</reference>
<dbReference type="GO" id="GO:0009536">
    <property type="term" value="C:plastid"/>
    <property type="evidence" value="ECO:0007669"/>
    <property type="project" value="UniProtKB-SubCell"/>
</dbReference>
<dbReference type="Pfam" id="PF05368">
    <property type="entry name" value="NmrA"/>
    <property type="match status" value="1"/>
</dbReference>
<reference evidence="6" key="2">
    <citation type="submission" date="2014-06" db="EMBL/GenBank/DDBJ databases">
        <authorList>
            <person name="Sabir J.S.M."/>
            <person name="Yu M."/>
            <person name="Ashworth M.P."/>
            <person name="Baeshen N.A."/>
            <person name="Baeshen M.N."/>
            <person name="Bahieldin A."/>
            <person name="Theriot E.C."/>
            <person name="Jansen R.K."/>
        </authorList>
    </citation>
    <scope>NUCLEOTIDE SEQUENCE</scope>
</reference>
<dbReference type="InterPro" id="IPR044256">
    <property type="entry name" value="HCF244-like"/>
</dbReference>
<evidence type="ECO:0000256" key="1">
    <source>
        <dbReference type="ARBA" id="ARBA00004474"/>
    </source>
</evidence>
<dbReference type="GO" id="GO:0009523">
    <property type="term" value="C:photosystem II"/>
    <property type="evidence" value="ECO:0007669"/>
    <property type="project" value="UniProtKB-KW"/>
</dbReference>
<dbReference type="Gene3D" id="3.40.50.720">
    <property type="entry name" value="NAD(P)-binding Rossmann-like Domain"/>
    <property type="match status" value="1"/>
</dbReference>
<accession>A0A089X960</accession>
<evidence type="ECO:0000256" key="2">
    <source>
        <dbReference type="ARBA" id="ARBA00022531"/>
    </source>
</evidence>
<gene>
    <name evidence="6" type="primary">ycf39</name>
</gene>
<protein>
    <recommendedName>
        <fullName evidence="5">NmrA-like domain-containing protein</fullName>
    </recommendedName>
</protein>
<proteinExistence type="predicted"/>
<keyword evidence="6" id="KW-0150">Chloroplast</keyword>
<evidence type="ECO:0000313" key="6">
    <source>
        <dbReference type="EMBL" id="AIR76149.1"/>
    </source>
</evidence>
<sequence>MSLLIVGGTGTLGRQIVLQALTRGYPVKCLVRNFSKANFLKEWGAELIYGDLSIPETIPACFQGITAVIDASTSRPSDYLDSVKTVDLDGKLALIKAAKVAKVKRFIFCSPENLEEFSEKIPLMKMKQEIEFNLKESQIPYTIFRLTGFYQGLIEQYAIPILENLPIWVTNENAGLAYMDTQDIAKFCVKSLQLPKMENRTIFLTGPVGWVSSDIIKLCEKLAGQSAKVNQIPLFILRFITQFLGFFEWGQNISDRLAFLEILDGKNRYSTQSKMYELYIFLLYKDFKVKLEDTTFLEDYFLEYFIRLLKRLRDINFEDIQKQKNLII</sequence>
<keyword evidence="3 6" id="KW-0934">Plastid</keyword>
<keyword evidence="2" id="KW-0602">Photosynthesis</keyword>
<evidence type="ECO:0000256" key="4">
    <source>
        <dbReference type="ARBA" id="ARBA00023276"/>
    </source>
</evidence>
<geneLocation type="chloroplast" evidence="6"/>
<dbReference type="AlphaFoldDB" id="A0A089X960"/>
<keyword evidence="4" id="KW-0604">Photosystem II</keyword>
<organism evidence="6">
    <name type="scientific">Thalassiosira weissflogii</name>
    <name type="common">Marine diatom</name>
    <dbReference type="NCBI Taxonomy" id="1577725"/>
    <lineage>
        <taxon>Eukaryota</taxon>
        <taxon>Sar</taxon>
        <taxon>Stramenopiles</taxon>
        <taxon>Ochrophyta</taxon>
        <taxon>Bacillariophyta</taxon>
        <taxon>Coscinodiscophyceae</taxon>
        <taxon>Thalassiosirophycidae</taxon>
        <taxon>Thalassiosirales</taxon>
        <taxon>Thalassiosiraceae</taxon>
        <taxon>Conticribra</taxon>
    </lineage>
</organism>
<comment type="subcellular location">
    <subcellularLocation>
        <location evidence="1">Plastid</location>
    </subcellularLocation>
</comment>
<evidence type="ECO:0000259" key="5">
    <source>
        <dbReference type="Pfam" id="PF05368"/>
    </source>
</evidence>
<dbReference type="EMBL" id="KJ958485">
    <property type="protein sequence ID" value="AIR76149.1"/>
    <property type="molecule type" value="Genomic_DNA"/>
</dbReference>
<dbReference type="InterPro" id="IPR036291">
    <property type="entry name" value="NAD(P)-bd_dom_sf"/>
</dbReference>
<dbReference type="RefSeq" id="YP_009093476.1">
    <property type="nucleotide sequence ID" value="NC_025314.1"/>
</dbReference>
<dbReference type="CDD" id="cd05243">
    <property type="entry name" value="SDR_a5"/>
    <property type="match status" value="1"/>
</dbReference>
<dbReference type="GeneID" id="20834255"/>
<dbReference type="GO" id="GO:0015979">
    <property type="term" value="P:photosynthesis"/>
    <property type="evidence" value="ECO:0007669"/>
    <property type="project" value="UniProtKB-KW"/>
</dbReference>
<name>A0A089X960_THAWE</name>
<feature type="domain" description="NmrA-like" evidence="5">
    <location>
        <begin position="3"/>
        <end position="261"/>
    </location>
</feature>
<dbReference type="SUPFAM" id="SSF51735">
    <property type="entry name" value="NAD(P)-binding Rossmann-fold domains"/>
    <property type="match status" value="1"/>
</dbReference>
<dbReference type="PANTHER" id="PTHR47128">
    <property type="match status" value="1"/>
</dbReference>